<evidence type="ECO:0000313" key="3">
    <source>
        <dbReference type="Proteomes" id="UP000008068"/>
    </source>
</evidence>
<sequence>MTSTFPLLQLPDRAIKTVFKQYGVTDLILFSTISNRAKCLVKSDKRNAYHIEFYIDRGCIVYLNCGTIIFFGESQQRESDIESLTPCAVRVEEQRPPSKISFTLPGYSVRDWLLHFMCVFNHPKINLSFAIRDEWMYSLESVRKIVEGISIKKLSVFENACEIMNYFPIMNSLEVKRFTLEQQLPEEDLNVIRKVLIGNIACLVIYRSIPIDLNMLLLMNCPDIDLCQSSITDKQLNKFIKLWLTGACPNLQDLDLDIVEQYINGFRLDHCVVMKGIKYEEFRDCGLTGCKYTIRKPDGTRALLSISDMTFSFKILDHDNTIS</sequence>
<dbReference type="STRING" id="135651.G0NQW3"/>
<proteinExistence type="predicted"/>
<dbReference type="InParanoid" id="G0NQW3"/>
<accession>G0NQW3</accession>
<dbReference type="HOGENOM" id="CLU_028840_1_3_1"/>
<organism evidence="3">
    <name type="scientific">Caenorhabditis brenneri</name>
    <name type="common">Nematode worm</name>
    <dbReference type="NCBI Taxonomy" id="135651"/>
    <lineage>
        <taxon>Eukaryota</taxon>
        <taxon>Metazoa</taxon>
        <taxon>Ecdysozoa</taxon>
        <taxon>Nematoda</taxon>
        <taxon>Chromadorea</taxon>
        <taxon>Rhabditida</taxon>
        <taxon>Rhabditina</taxon>
        <taxon>Rhabditomorpha</taxon>
        <taxon>Rhabditoidea</taxon>
        <taxon>Rhabditidae</taxon>
        <taxon>Peloderinae</taxon>
        <taxon>Caenorhabditis</taxon>
    </lineage>
</organism>
<dbReference type="OrthoDB" id="5876939at2759"/>
<dbReference type="PROSITE" id="PS50181">
    <property type="entry name" value="FBOX"/>
    <property type="match status" value="1"/>
</dbReference>
<feature type="domain" description="F-box" evidence="1">
    <location>
        <begin position="4"/>
        <end position="52"/>
    </location>
</feature>
<evidence type="ECO:0000313" key="2">
    <source>
        <dbReference type="EMBL" id="EGT35924.1"/>
    </source>
</evidence>
<dbReference type="PANTHER" id="PTHR22899:SF0">
    <property type="entry name" value="F-BOX ASSOCIATED DOMAIN-CONTAINING PROTEIN-RELATED"/>
    <property type="match status" value="1"/>
</dbReference>
<dbReference type="PANTHER" id="PTHR22899">
    <property type="entry name" value="CYCLIN-RELATED F-BOX FAMILY"/>
    <property type="match status" value="1"/>
</dbReference>
<dbReference type="Proteomes" id="UP000008068">
    <property type="component" value="Unassembled WGS sequence"/>
</dbReference>
<dbReference type="EMBL" id="GL379928">
    <property type="protein sequence ID" value="EGT35924.1"/>
    <property type="molecule type" value="Genomic_DNA"/>
</dbReference>
<dbReference type="InterPro" id="IPR053222">
    <property type="entry name" value="Zygotic_Embryogenesis-Asso"/>
</dbReference>
<protein>
    <recommendedName>
        <fullName evidence="1">F-box domain-containing protein</fullName>
    </recommendedName>
</protein>
<reference evidence="3" key="1">
    <citation type="submission" date="2011-07" db="EMBL/GenBank/DDBJ databases">
        <authorList>
            <consortium name="Caenorhabditis brenneri Sequencing and Analysis Consortium"/>
            <person name="Wilson R.K."/>
        </authorList>
    </citation>
    <scope>NUCLEOTIDE SEQUENCE [LARGE SCALE GENOMIC DNA]</scope>
    <source>
        <strain evidence="3">PB2801</strain>
    </source>
</reference>
<dbReference type="InterPro" id="IPR012885">
    <property type="entry name" value="F-box_Sdz-33"/>
</dbReference>
<dbReference type="eggNOG" id="ENOG502TKA0">
    <property type="taxonomic scope" value="Eukaryota"/>
</dbReference>
<evidence type="ECO:0000259" key="1">
    <source>
        <dbReference type="PROSITE" id="PS50181"/>
    </source>
</evidence>
<keyword evidence="3" id="KW-1185">Reference proteome</keyword>
<dbReference type="Pfam" id="PF00646">
    <property type="entry name" value="F-box"/>
    <property type="match status" value="1"/>
</dbReference>
<gene>
    <name evidence="2" type="ORF">CAEBREN_23173</name>
</gene>
<dbReference type="AlphaFoldDB" id="G0NQW3"/>
<dbReference type="Pfam" id="PF07735">
    <property type="entry name" value="FBA_2"/>
    <property type="match status" value="1"/>
</dbReference>
<name>G0NQW3_CAEBE</name>
<dbReference type="InterPro" id="IPR001810">
    <property type="entry name" value="F-box_dom"/>
</dbReference>
<dbReference type="FunCoup" id="G0NQW3">
    <property type="interactions" value="1049"/>
</dbReference>